<keyword evidence="4" id="KW-0539">Nucleus</keyword>
<dbReference type="SMART" id="SM00320">
    <property type="entry name" value="WD40"/>
    <property type="match status" value="5"/>
</dbReference>
<dbReference type="InterPro" id="IPR036322">
    <property type="entry name" value="WD40_repeat_dom_sf"/>
</dbReference>
<dbReference type="InterPro" id="IPR037850">
    <property type="entry name" value="RBBP5/Swd1"/>
</dbReference>
<dbReference type="PANTHER" id="PTHR44040">
    <property type="entry name" value="RETINOBLASTOMA-BINDING PROTEIN 5"/>
    <property type="match status" value="1"/>
</dbReference>
<dbReference type="PROSITE" id="PS50294">
    <property type="entry name" value="WD_REPEATS_REGION"/>
    <property type="match status" value="1"/>
</dbReference>
<comment type="subcellular location">
    <subcellularLocation>
        <location evidence="1">Nucleus</location>
    </subcellularLocation>
</comment>
<feature type="region of interest" description="Disordered" evidence="6">
    <location>
        <begin position="413"/>
        <end position="454"/>
    </location>
</feature>
<evidence type="ECO:0000256" key="5">
    <source>
        <dbReference type="PROSITE-ProRule" id="PRU00221"/>
    </source>
</evidence>
<comment type="caution">
    <text evidence="7">The sequence shown here is derived from an EMBL/GenBank/DDBJ whole genome shotgun (WGS) entry which is preliminary data.</text>
</comment>
<dbReference type="Proteomes" id="UP001175271">
    <property type="component" value="Unassembled WGS sequence"/>
</dbReference>
<protein>
    <recommendedName>
        <fullName evidence="9">Anaphase-promoting complex subunit 4 WD40 domain-containing protein</fullName>
    </recommendedName>
</protein>
<dbReference type="EMBL" id="JAUCMV010000005">
    <property type="protein sequence ID" value="KAK0393362.1"/>
    <property type="molecule type" value="Genomic_DNA"/>
</dbReference>
<gene>
    <name evidence="7" type="ORF">QR680_000172</name>
</gene>
<evidence type="ECO:0000256" key="1">
    <source>
        <dbReference type="ARBA" id="ARBA00004123"/>
    </source>
</evidence>
<keyword evidence="2 5" id="KW-0853">WD repeat</keyword>
<dbReference type="SUPFAM" id="SSF50978">
    <property type="entry name" value="WD40 repeat-like"/>
    <property type="match status" value="1"/>
</dbReference>
<reference evidence="7" key="1">
    <citation type="submission" date="2023-06" db="EMBL/GenBank/DDBJ databases">
        <title>Genomic analysis of the entomopathogenic nematode Steinernema hermaphroditum.</title>
        <authorList>
            <person name="Schwarz E.M."/>
            <person name="Heppert J.K."/>
            <person name="Baniya A."/>
            <person name="Schwartz H.T."/>
            <person name="Tan C.-H."/>
            <person name="Antoshechkin I."/>
            <person name="Sternberg P.W."/>
            <person name="Goodrich-Blair H."/>
            <person name="Dillman A.R."/>
        </authorList>
    </citation>
    <scope>NUCLEOTIDE SEQUENCE</scope>
    <source>
        <strain evidence="7">PS9179</strain>
        <tissue evidence="7">Whole animal</tissue>
    </source>
</reference>
<name>A0AA39LDM4_9BILA</name>
<keyword evidence="3" id="KW-0677">Repeat</keyword>
<accession>A0AA39LDM4</accession>
<evidence type="ECO:0000256" key="3">
    <source>
        <dbReference type="ARBA" id="ARBA00022737"/>
    </source>
</evidence>
<dbReference type="GO" id="GO:0048188">
    <property type="term" value="C:Set1C/COMPASS complex"/>
    <property type="evidence" value="ECO:0007669"/>
    <property type="project" value="InterPro"/>
</dbReference>
<dbReference type="PROSITE" id="PS00678">
    <property type="entry name" value="WD_REPEATS_1"/>
    <property type="match status" value="1"/>
</dbReference>
<evidence type="ECO:0000256" key="2">
    <source>
        <dbReference type="ARBA" id="ARBA00022574"/>
    </source>
</evidence>
<feature type="compositionally biased region" description="Polar residues" evidence="6">
    <location>
        <begin position="420"/>
        <end position="431"/>
    </location>
</feature>
<dbReference type="InterPro" id="IPR019775">
    <property type="entry name" value="WD40_repeat_CS"/>
</dbReference>
<evidence type="ECO:0000256" key="4">
    <source>
        <dbReference type="ARBA" id="ARBA00023242"/>
    </source>
</evidence>
<evidence type="ECO:0000313" key="7">
    <source>
        <dbReference type="EMBL" id="KAK0393362.1"/>
    </source>
</evidence>
<organism evidence="7 8">
    <name type="scientific">Steinernema hermaphroditum</name>
    <dbReference type="NCBI Taxonomy" id="289476"/>
    <lineage>
        <taxon>Eukaryota</taxon>
        <taxon>Metazoa</taxon>
        <taxon>Ecdysozoa</taxon>
        <taxon>Nematoda</taxon>
        <taxon>Chromadorea</taxon>
        <taxon>Rhabditida</taxon>
        <taxon>Tylenchina</taxon>
        <taxon>Panagrolaimomorpha</taxon>
        <taxon>Strongyloidoidea</taxon>
        <taxon>Steinernematidae</taxon>
        <taxon>Steinernema</taxon>
    </lineage>
</organism>
<dbReference type="Gene3D" id="2.130.10.10">
    <property type="entry name" value="YVTN repeat-like/Quinoprotein amine dehydrogenase"/>
    <property type="match status" value="1"/>
</dbReference>
<evidence type="ECO:0008006" key="9">
    <source>
        <dbReference type="Google" id="ProtNLM"/>
    </source>
</evidence>
<evidence type="ECO:0000256" key="6">
    <source>
        <dbReference type="SAM" id="MobiDB-lite"/>
    </source>
</evidence>
<dbReference type="InterPro" id="IPR001680">
    <property type="entry name" value="WD40_rpt"/>
</dbReference>
<keyword evidence="8" id="KW-1185">Reference proteome</keyword>
<evidence type="ECO:0000313" key="8">
    <source>
        <dbReference type="Proteomes" id="UP001175271"/>
    </source>
</evidence>
<sequence>MMNGEDFFENTFAFPEELDGCLEVANGNSVCARFNRIGSLIAVGVTDGKIYIVDYITRGCVRFWVAHVQPIMNLCWSRDGHVLATTAADGTVGIWEVLTGAQLQRWRFGGTPLGAYINPRNRDQVMMVQHGHPVTICSVTTGLQERCFYEIPGIAEESTTCAVFDRRGNYIITGSSKGRIIIYDAKTTKVVAHCKQAVNHQIRQFVVSQRGDWIVTNTHDRIIRCYKLDTLLNTTGGQIVDPVAKYQDLVNKTAWRTMTISPEADYVVGANQRTHSLTIWERTSGNLIKMLHGNKGEQLQDIHWHPSRPVIVAVANGVTYIWAQAHVENWSAFAPDFKELDENSKYVEKEGEFDLEDEDEVEETNVKNTDDEDALIDVETLRPPTVLCSSDEEDTWDFTQAGKSGKLWYIPVTPEVEPDQPSNVSPVSTPVKNGRGRVCSPVPTKAAPKPKKMR</sequence>
<proteinExistence type="predicted"/>
<feature type="repeat" description="WD" evidence="5">
    <location>
        <begin position="64"/>
        <end position="105"/>
    </location>
</feature>
<dbReference type="Pfam" id="PF00400">
    <property type="entry name" value="WD40"/>
    <property type="match status" value="1"/>
</dbReference>
<dbReference type="InterPro" id="IPR015943">
    <property type="entry name" value="WD40/YVTN_repeat-like_dom_sf"/>
</dbReference>
<dbReference type="PROSITE" id="PS50082">
    <property type="entry name" value="WD_REPEATS_2"/>
    <property type="match status" value="1"/>
</dbReference>
<dbReference type="AlphaFoldDB" id="A0AA39LDM4"/>
<dbReference type="PANTHER" id="PTHR44040:SF1">
    <property type="entry name" value="RETINOBLASTOMA-BINDING PROTEIN 5"/>
    <property type="match status" value="1"/>
</dbReference>